<dbReference type="InterPro" id="IPR002156">
    <property type="entry name" value="RNaseH_domain"/>
</dbReference>
<dbReference type="EMBL" id="CAUOFW020003118">
    <property type="protein sequence ID" value="CAK9158105.1"/>
    <property type="molecule type" value="Genomic_DNA"/>
</dbReference>
<organism evidence="2 3">
    <name type="scientific">Ilex paraguariensis</name>
    <name type="common">yerba mate</name>
    <dbReference type="NCBI Taxonomy" id="185542"/>
    <lineage>
        <taxon>Eukaryota</taxon>
        <taxon>Viridiplantae</taxon>
        <taxon>Streptophyta</taxon>
        <taxon>Embryophyta</taxon>
        <taxon>Tracheophyta</taxon>
        <taxon>Spermatophyta</taxon>
        <taxon>Magnoliopsida</taxon>
        <taxon>eudicotyledons</taxon>
        <taxon>Gunneridae</taxon>
        <taxon>Pentapetalae</taxon>
        <taxon>asterids</taxon>
        <taxon>campanulids</taxon>
        <taxon>Aquifoliales</taxon>
        <taxon>Aquifoliaceae</taxon>
        <taxon>Ilex</taxon>
    </lineage>
</organism>
<feature type="domain" description="RNase H type-1" evidence="1">
    <location>
        <begin position="88"/>
        <end position="135"/>
    </location>
</feature>
<dbReference type="Pfam" id="PF13456">
    <property type="entry name" value="RVT_3"/>
    <property type="match status" value="1"/>
</dbReference>
<comment type="caution">
    <text evidence="2">The sequence shown here is derived from an EMBL/GenBank/DDBJ whole genome shotgun (WGS) entry which is preliminary data.</text>
</comment>
<dbReference type="AlphaFoldDB" id="A0ABC8SLW2"/>
<accession>A0ABC8SLW2</accession>
<evidence type="ECO:0000313" key="2">
    <source>
        <dbReference type="EMBL" id="CAK9158105.1"/>
    </source>
</evidence>
<dbReference type="Proteomes" id="UP001642360">
    <property type="component" value="Unassembled WGS sequence"/>
</dbReference>
<evidence type="ECO:0000259" key="1">
    <source>
        <dbReference type="Pfam" id="PF13456"/>
    </source>
</evidence>
<sequence>MQKTLSTISYDNKQRLHCPKNDPIAASTISSYGKWSGEKSGSSMNRACLEEEVFSPDQIASFSITFLSHFTATQSDSSIFGFQDFAVMRGLSSVFHVEAIATFKAMKLAIDMGYTYIMLEGDSKEIIEVLKEKKPSLADIGICT</sequence>
<name>A0ABC8SLW2_9AQUA</name>
<protein>
    <recommendedName>
        <fullName evidence="1">RNase H type-1 domain-containing protein</fullName>
    </recommendedName>
</protein>
<evidence type="ECO:0000313" key="3">
    <source>
        <dbReference type="Proteomes" id="UP001642360"/>
    </source>
</evidence>
<keyword evidence="3" id="KW-1185">Reference proteome</keyword>
<reference evidence="2 3" key="1">
    <citation type="submission" date="2024-02" db="EMBL/GenBank/DDBJ databases">
        <authorList>
            <person name="Vignale AGUSTIN F."/>
            <person name="Sosa J E."/>
            <person name="Modenutti C."/>
        </authorList>
    </citation>
    <scope>NUCLEOTIDE SEQUENCE [LARGE SCALE GENOMIC DNA]</scope>
</reference>
<gene>
    <name evidence="2" type="ORF">ILEXP_LOCUS26714</name>
</gene>
<proteinExistence type="predicted"/>